<dbReference type="InterPro" id="IPR019080">
    <property type="entry name" value="YqaJ_viral_recombinase"/>
</dbReference>
<dbReference type="CDD" id="cd22343">
    <property type="entry name" value="PDDEXK_lambda_exonuclease-like"/>
    <property type="match status" value="1"/>
</dbReference>
<dbReference type="NCBIfam" id="TIGR03033">
    <property type="entry name" value="phage_rel_nuc"/>
    <property type="match status" value="1"/>
</dbReference>
<dbReference type="EMBL" id="NVQC01000004">
    <property type="protein sequence ID" value="PTL37236.1"/>
    <property type="molecule type" value="Genomic_DNA"/>
</dbReference>
<comment type="caution">
    <text evidence="2">The sequence shown here is derived from an EMBL/GenBank/DDBJ whole genome shotgun (WGS) entry which is preliminary data.</text>
</comment>
<evidence type="ECO:0000313" key="2">
    <source>
        <dbReference type="EMBL" id="PTL37236.1"/>
    </source>
</evidence>
<dbReference type="PANTHER" id="PTHR46609">
    <property type="entry name" value="EXONUCLEASE, PHAGE-TYPE/RECB, C-TERMINAL DOMAIN-CONTAINING PROTEIN"/>
    <property type="match status" value="1"/>
</dbReference>
<evidence type="ECO:0000259" key="1">
    <source>
        <dbReference type="Pfam" id="PF09588"/>
    </source>
</evidence>
<proteinExistence type="predicted"/>
<protein>
    <recommendedName>
        <fullName evidence="1">YqaJ viral recombinase domain-containing protein</fullName>
    </recommendedName>
</protein>
<reference evidence="3" key="2">
    <citation type="journal article" date="2018" name="Environ. Microbiol.">
        <title>Bloom of a denitrifying methanotroph, 'Candidatus Methylomirabilis limnetica', in a deep stratified lake.</title>
        <authorList>
            <person name="Graf J.S."/>
            <person name="Mayr M.J."/>
            <person name="Marchant H.K."/>
            <person name="Tienken D."/>
            <person name="Hach P.F."/>
            <person name="Brand A."/>
            <person name="Schubert C.J."/>
            <person name="Kuypers M.M."/>
            <person name="Milucka J."/>
        </authorList>
    </citation>
    <scope>NUCLEOTIDE SEQUENCE [LARGE SCALE GENOMIC DNA]</scope>
    <source>
        <strain evidence="3">Zug</strain>
    </source>
</reference>
<dbReference type="Gene3D" id="3.90.320.10">
    <property type="match status" value="1"/>
</dbReference>
<accession>A0A2T4U1J3</accession>
<dbReference type="SUPFAM" id="SSF52980">
    <property type="entry name" value="Restriction endonuclease-like"/>
    <property type="match status" value="1"/>
</dbReference>
<dbReference type="InterPro" id="IPR017482">
    <property type="entry name" value="Lambda-type_endonuclease"/>
</dbReference>
<dbReference type="InterPro" id="IPR011335">
    <property type="entry name" value="Restrct_endonuc-II-like"/>
</dbReference>
<dbReference type="AlphaFoldDB" id="A0A2T4U1J3"/>
<organism evidence="2 3">
    <name type="scientific">Candidatus Methylomirabilis limnetica</name>
    <dbReference type="NCBI Taxonomy" id="2033718"/>
    <lineage>
        <taxon>Bacteria</taxon>
        <taxon>Candidatus Methylomirabilota</taxon>
        <taxon>Candidatus Methylomirabilia</taxon>
        <taxon>Candidatus Methylomirabilales</taxon>
        <taxon>Candidatus Methylomirabilaceae</taxon>
        <taxon>Candidatus Methylomirabilis</taxon>
    </lineage>
</organism>
<evidence type="ECO:0000313" key="3">
    <source>
        <dbReference type="Proteomes" id="UP000241436"/>
    </source>
</evidence>
<dbReference type="Pfam" id="PF09588">
    <property type="entry name" value="YqaJ"/>
    <property type="match status" value="1"/>
</dbReference>
<feature type="domain" description="YqaJ viral recombinase" evidence="1">
    <location>
        <begin position="37"/>
        <end position="168"/>
    </location>
</feature>
<dbReference type="Proteomes" id="UP000241436">
    <property type="component" value="Unassembled WGS sequence"/>
</dbReference>
<gene>
    <name evidence="2" type="ORF">CLG94_00165</name>
</gene>
<dbReference type="InterPro" id="IPR051703">
    <property type="entry name" value="NF-kappa-B_Signaling_Reg"/>
</dbReference>
<name>A0A2T4U1J3_9BACT</name>
<dbReference type="InterPro" id="IPR011604">
    <property type="entry name" value="PDDEXK-like_dom_sf"/>
</dbReference>
<dbReference type="PANTHER" id="PTHR46609:SF6">
    <property type="entry name" value="EXONUCLEASE, PHAGE-TYPE_RECB, C-TERMINAL DOMAIN-CONTAINING PROTEIN-RELATED"/>
    <property type="match status" value="1"/>
</dbReference>
<sequence length="213" mass="23678">MVWEGGCREAPLSRLGIKGRDVNTAYTVVNLQQGTTEWLEWRSNGIGASDAPAIMGENPWKSSADLLSEKLGTAEQFEGSAAMARGTALEPEARKRYEAISKVRVTPACLQSNKHKWQRASVDGLAANGSTVVEIKCGESVHRKTVSSRQVPSYYIGQLQHILAVTGLPGIDFFCWLPGLQEIHLRVERDDPYIARLIVTEQAFWQQLIKQKR</sequence>
<keyword evidence="3" id="KW-1185">Reference proteome</keyword>
<reference evidence="2 3" key="1">
    <citation type="submission" date="2017-09" db="EMBL/GenBank/DDBJ databases">
        <title>Bloom of a denitrifying methanotroph, Candidatus Methylomirabilis limnetica, in a deep stratified lake.</title>
        <authorList>
            <person name="Graf J.S."/>
            <person name="Marchant H.K."/>
            <person name="Tienken D."/>
            <person name="Hach P.F."/>
            <person name="Brand A."/>
            <person name="Schubert C.J."/>
            <person name="Kuypers M.M."/>
            <person name="Milucka J."/>
        </authorList>
    </citation>
    <scope>NUCLEOTIDE SEQUENCE [LARGE SCALE GENOMIC DNA]</scope>
    <source>
        <strain evidence="2 3">Zug</strain>
    </source>
</reference>